<dbReference type="Proteomes" id="UP001642409">
    <property type="component" value="Unassembled WGS sequence"/>
</dbReference>
<dbReference type="EMBL" id="CAXDID020000095">
    <property type="protein sequence ID" value="CAL6024110.1"/>
    <property type="molecule type" value="Genomic_DNA"/>
</dbReference>
<keyword evidence="3" id="KW-1185">Reference proteome</keyword>
<comment type="caution">
    <text evidence="1">The sequence shown here is derived from an EMBL/GenBank/DDBJ whole genome shotgun (WGS) entry which is preliminary data.</text>
</comment>
<reference evidence="2 3" key="2">
    <citation type="submission" date="2024-07" db="EMBL/GenBank/DDBJ databases">
        <authorList>
            <person name="Akdeniz Z."/>
        </authorList>
    </citation>
    <scope>NUCLEOTIDE SEQUENCE [LARGE SCALE GENOMIC DNA]</scope>
</reference>
<protein>
    <submittedName>
        <fullName evidence="2">Hypothetical_protein</fullName>
    </submittedName>
</protein>
<dbReference type="EMBL" id="CATOUU010000983">
    <property type="protein sequence ID" value="CAI9964824.1"/>
    <property type="molecule type" value="Genomic_DNA"/>
</dbReference>
<proteinExistence type="predicted"/>
<evidence type="ECO:0000313" key="2">
    <source>
        <dbReference type="EMBL" id="CAL6024110.1"/>
    </source>
</evidence>
<gene>
    <name evidence="2" type="ORF">HINF_LOCUS29455</name>
    <name evidence="1" type="ORF">HINF_LOCUS52469</name>
</gene>
<organism evidence="1">
    <name type="scientific">Hexamita inflata</name>
    <dbReference type="NCBI Taxonomy" id="28002"/>
    <lineage>
        <taxon>Eukaryota</taxon>
        <taxon>Metamonada</taxon>
        <taxon>Diplomonadida</taxon>
        <taxon>Hexamitidae</taxon>
        <taxon>Hexamitinae</taxon>
        <taxon>Hexamita</taxon>
    </lineage>
</organism>
<dbReference type="AlphaFoldDB" id="A0AA86UR68"/>
<evidence type="ECO:0000313" key="1">
    <source>
        <dbReference type="EMBL" id="CAI9964824.1"/>
    </source>
</evidence>
<sequence length="209" mass="24258">MQKPKLTLDLEQLEQPFVPKRLTTGKLSYETQSPRFTDLPKLSSTPTYKPGTLQNASFCEQALINMSSELISNPTRFPSLSKSNNNIGNLSVHKYKIQEKVAFNITDGYFKAFSSQKPRSLSIIEQIKPIKSETYRQNIFTSKNKEKEEKGYVEPEQKKWLTHSQEEYFKQMNNKIDTALNDIQKMRNVKDQVIVVNLCDRDKQLFVLK</sequence>
<reference evidence="1" key="1">
    <citation type="submission" date="2023-06" db="EMBL/GenBank/DDBJ databases">
        <authorList>
            <person name="Kurt Z."/>
        </authorList>
    </citation>
    <scope>NUCLEOTIDE SEQUENCE</scope>
</reference>
<name>A0AA86UR68_9EUKA</name>
<accession>A0AA86UR68</accession>
<evidence type="ECO:0000313" key="3">
    <source>
        <dbReference type="Proteomes" id="UP001642409"/>
    </source>
</evidence>